<sequence length="383" mass="42035">MDIDPKIAQNIVANLKDVLRHDINFFDTSGTIIASTDRCRIGSWHEAAKLAVRLDKPIIVDQDHQYAGARDGINVPVVFNEAVVAVIGITGEGSDVEPLGKVIKKMTEILIRENLDQITRFDQRMLTDNLVNLLTLERKDMGLAGSMAAALGIELGRGRAIVGRTCGGAPGVVSAPEGLYDGLAEVCQAYGVSLFSAGPREFRVFVGSGESAGDGGILPSLFTDLRSRLGAVVGDGLVLGLGLVETSADRYWRSYRQAARAADWFVFTGQRGVCPYERMDEGLVVSSLPEREARRFVARVLGGIDEERLDAFEEVLRAYRRRNGSITRAAKDLYIHKNTMQNRLNTIARATGYNPRKLSDYPLLDLAFRLRAHLRFCEHPSAS</sequence>
<evidence type="ECO:0000313" key="4">
    <source>
        <dbReference type="Proteomes" id="UP000252345"/>
    </source>
</evidence>
<dbReference type="PANTHER" id="PTHR33744">
    <property type="entry name" value="CARBOHYDRATE DIACID REGULATOR"/>
    <property type="match status" value="1"/>
</dbReference>
<proteinExistence type="predicted"/>
<name>A0A366KD15_9BIFI</name>
<dbReference type="EMBL" id="PDCH01000011">
    <property type="protein sequence ID" value="RBP99068.1"/>
    <property type="molecule type" value="Genomic_DNA"/>
</dbReference>
<evidence type="ECO:0000313" key="3">
    <source>
        <dbReference type="EMBL" id="RBP99068.1"/>
    </source>
</evidence>
<evidence type="ECO:0000259" key="1">
    <source>
        <dbReference type="Pfam" id="PF05651"/>
    </source>
</evidence>
<accession>A0A366KD15</accession>
<organism evidence="3 4">
    <name type="scientific">Bifidobacterium xylocopae</name>
    <dbReference type="NCBI Taxonomy" id="2493119"/>
    <lineage>
        <taxon>Bacteria</taxon>
        <taxon>Bacillati</taxon>
        <taxon>Actinomycetota</taxon>
        <taxon>Actinomycetes</taxon>
        <taxon>Bifidobacteriales</taxon>
        <taxon>Bifidobacteriaceae</taxon>
        <taxon>Bifidobacterium</taxon>
    </lineage>
</organism>
<dbReference type="Pfam" id="PF05651">
    <property type="entry name" value="Diacid_rec"/>
    <property type="match status" value="1"/>
</dbReference>
<dbReference type="PANTHER" id="PTHR33744:SF15">
    <property type="entry name" value="CARBOHYDRATE DIACID REGULATOR"/>
    <property type="match status" value="1"/>
</dbReference>
<feature type="domain" description="Putative sugar diacid recognition" evidence="1">
    <location>
        <begin position="3"/>
        <end position="130"/>
    </location>
</feature>
<dbReference type="Pfam" id="PF13556">
    <property type="entry name" value="HTH_30"/>
    <property type="match status" value="1"/>
</dbReference>
<evidence type="ECO:0000259" key="2">
    <source>
        <dbReference type="Pfam" id="PF13556"/>
    </source>
</evidence>
<gene>
    <name evidence="3" type="ORF">CRD59_05835</name>
</gene>
<comment type="caution">
    <text evidence="3">The sequence shown here is derived from an EMBL/GenBank/DDBJ whole genome shotgun (WGS) entry which is preliminary data.</text>
</comment>
<dbReference type="Gene3D" id="1.10.10.2840">
    <property type="entry name" value="PucR C-terminal helix-turn-helix domain"/>
    <property type="match status" value="1"/>
</dbReference>
<dbReference type="Proteomes" id="UP000252345">
    <property type="component" value="Unassembled WGS sequence"/>
</dbReference>
<dbReference type="InterPro" id="IPR042070">
    <property type="entry name" value="PucR_C-HTH_sf"/>
</dbReference>
<reference evidence="3 4" key="1">
    <citation type="submission" date="2017-10" db="EMBL/GenBank/DDBJ databases">
        <title>Bifidobacterium xylocopum sp. nov. and Bifidobacterium aemilianum sp. nov., from the carpenter bee (Xylocopa violacea) digestive tract.</title>
        <authorList>
            <person name="Alberoni D."/>
            <person name="Baffoni L."/>
            <person name="Di Gioia D."/>
            <person name="Gaggia F."/>
            <person name="Biavati B."/>
        </authorList>
    </citation>
    <scope>NUCLEOTIDE SEQUENCE [LARGE SCALE GENOMIC DNA]</scope>
    <source>
        <strain evidence="3 4">XV2</strain>
    </source>
</reference>
<evidence type="ECO:0008006" key="5">
    <source>
        <dbReference type="Google" id="ProtNLM"/>
    </source>
</evidence>
<dbReference type="InterPro" id="IPR008599">
    <property type="entry name" value="Diacid_rec"/>
</dbReference>
<keyword evidence="4" id="KW-1185">Reference proteome</keyword>
<dbReference type="InterPro" id="IPR051448">
    <property type="entry name" value="CdaR-like_regulators"/>
</dbReference>
<feature type="domain" description="PucR C-terminal helix-turn-helix" evidence="2">
    <location>
        <begin position="314"/>
        <end position="369"/>
    </location>
</feature>
<protein>
    <recommendedName>
        <fullName evidence="5">Sugar diacid recognition</fullName>
    </recommendedName>
</protein>
<dbReference type="RefSeq" id="WP_113853746.1">
    <property type="nucleotide sequence ID" value="NZ_PDCH01000011.1"/>
</dbReference>
<dbReference type="InterPro" id="IPR025736">
    <property type="entry name" value="PucR_C-HTH_dom"/>
</dbReference>
<dbReference type="OrthoDB" id="3196285at2"/>
<dbReference type="AlphaFoldDB" id="A0A366KD15"/>